<feature type="signal peptide" evidence="2">
    <location>
        <begin position="1"/>
        <end position="24"/>
    </location>
</feature>
<sequence>MRRTLAFLGGILLAIALSQFPEYAQQYTQRLGGAVDELAIIAAEFDTAATDAGLTREAAIARFSQSGDSFLSGRGESMARTFARHAELSRLLADIRNADPLERLMRLPAYADTEIGLRTLENFRPAVPVTPEGFLYAGAGFFIGSLLVSALLWLLVLPFRRRRVVYRERI</sequence>
<keyword evidence="2" id="KW-0732">Signal</keyword>
<dbReference type="Proteomes" id="UP000281547">
    <property type="component" value="Unassembled WGS sequence"/>
</dbReference>
<comment type="caution">
    <text evidence="3">The sequence shown here is derived from an EMBL/GenBank/DDBJ whole genome shotgun (WGS) entry which is preliminary data.</text>
</comment>
<proteinExistence type="predicted"/>
<name>A0A433X8B0_9HYPH</name>
<evidence type="ECO:0000313" key="4">
    <source>
        <dbReference type="Proteomes" id="UP000281547"/>
    </source>
</evidence>
<accession>A0A433X8B0</accession>
<dbReference type="OrthoDB" id="193051at2"/>
<feature type="transmembrane region" description="Helical" evidence="1">
    <location>
        <begin position="134"/>
        <end position="159"/>
    </location>
</feature>
<dbReference type="EMBL" id="RZNJ01000004">
    <property type="protein sequence ID" value="RUT30292.1"/>
    <property type="molecule type" value="Genomic_DNA"/>
</dbReference>
<evidence type="ECO:0000256" key="2">
    <source>
        <dbReference type="SAM" id="SignalP"/>
    </source>
</evidence>
<dbReference type="InterPro" id="IPR022584">
    <property type="entry name" value="DUF2937"/>
</dbReference>
<reference evidence="3 4" key="1">
    <citation type="journal article" date="2016" name="Int. J. Syst. Evol. Microbiol.">
        <title>Arsenicitalea aurantiaca gen. nov., sp. nov., a new member of the family Hyphomicrobiaceae, isolated from high-arsenic sediment.</title>
        <authorList>
            <person name="Mu Y."/>
            <person name="Zhou L."/>
            <person name="Zeng X.C."/>
            <person name="Liu L."/>
            <person name="Pan Y."/>
            <person name="Chen X."/>
            <person name="Wang J."/>
            <person name="Li S."/>
            <person name="Li W.J."/>
            <person name="Wang Y."/>
        </authorList>
    </citation>
    <scope>NUCLEOTIDE SEQUENCE [LARGE SCALE GENOMIC DNA]</scope>
    <source>
        <strain evidence="3 4">42-50</strain>
    </source>
</reference>
<keyword evidence="1" id="KW-1133">Transmembrane helix</keyword>
<feature type="chain" id="PRO_5019022277" evidence="2">
    <location>
        <begin position="25"/>
        <end position="170"/>
    </location>
</feature>
<dbReference type="Pfam" id="PF11157">
    <property type="entry name" value="DUF2937"/>
    <property type="match status" value="1"/>
</dbReference>
<keyword evidence="1" id="KW-0472">Membrane</keyword>
<dbReference type="AlphaFoldDB" id="A0A433X8B0"/>
<evidence type="ECO:0000256" key="1">
    <source>
        <dbReference type="SAM" id="Phobius"/>
    </source>
</evidence>
<dbReference type="RefSeq" id="WP_127189073.1">
    <property type="nucleotide sequence ID" value="NZ_RZNJ01000004.1"/>
</dbReference>
<keyword evidence="1" id="KW-0812">Transmembrane</keyword>
<protein>
    <submittedName>
        <fullName evidence="3">DUF2937 family protein</fullName>
    </submittedName>
</protein>
<evidence type="ECO:0000313" key="3">
    <source>
        <dbReference type="EMBL" id="RUT30292.1"/>
    </source>
</evidence>
<gene>
    <name evidence="3" type="ORF">EMQ25_13350</name>
</gene>
<keyword evidence="4" id="KW-1185">Reference proteome</keyword>
<organism evidence="3 4">
    <name type="scientific">Arsenicitalea aurantiaca</name>
    <dbReference type="NCBI Taxonomy" id="1783274"/>
    <lineage>
        <taxon>Bacteria</taxon>
        <taxon>Pseudomonadati</taxon>
        <taxon>Pseudomonadota</taxon>
        <taxon>Alphaproteobacteria</taxon>
        <taxon>Hyphomicrobiales</taxon>
        <taxon>Devosiaceae</taxon>
        <taxon>Arsenicitalea</taxon>
    </lineage>
</organism>